<dbReference type="GO" id="GO:0007165">
    <property type="term" value="P:signal transduction"/>
    <property type="evidence" value="ECO:0007669"/>
    <property type="project" value="UniProtKB-KW"/>
</dbReference>
<feature type="transmembrane region" description="Helical" evidence="11">
    <location>
        <begin position="144"/>
        <end position="167"/>
    </location>
</feature>
<proteinExistence type="evidence at transcript level"/>
<evidence type="ECO:0000256" key="10">
    <source>
        <dbReference type="ARBA" id="ARBA00038679"/>
    </source>
</evidence>
<comment type="subunit">
    <text evidence="10">Interacts with Orco. Complexes exist early in the endomembrane system in olfactory sensory neurons (OSNs), coupling these complexes to the conserved ciliary trafficking pathway.</text>
</comment>
<feature type="transmembrane region" description="Helical" evidence="11">
    <location>
        <begin position="196"/>
        <end position="221"/>
    </location>
</feature>
<feature type="transmembrane region" description="Helical" evidence="11">
    <location>
        <begin position="46"/>
        <end position="69"/>
    </location>
</feature>
<reference evidence="12" key="1">
    <citation type="journal article" date="2020" name="Mol. Phylogenet. Evol.">
        <title>Analyses of chemosensory genes provide insight into the evolution of behavioral differences to phytochemicals in Bactrocera species.</title>
        <authorList>
            <person name="Wu Z."/>
            <person name="Cui Y."/>
            <person name="Ma J."/>
            <person name="Qu M."/>
            <person name="Lin J."/>
        </authorList>
    </citation>
    <scope>NUCLEOTIDE SEQUENCE</scope>
</reference>
<evidence type="ECO:0000256" key="2">
    <source>
        <dbReference type="ARBA" id="ARBA00022475"/>
    </source>
</evidence>
<keyword evidence="6 11" id="KW-1133">Transmembrane helix</keyword>
<keyword evidence="5 11" id="KW-0552">Olfaction</keyword>
<keyword evidence="2" id="KW-1003">Cell membrane</keyword>
<protein>
    <recommendedName>
        <fullName evidence="11">Odorant receptor</fullName>
    </recommendedName>
</protein>
<evidence type="ECO:0000313" key="12">
    <source>
        <dbReference type="EMBL" id="QKN21149.1"/>
    </source>
</evidence>
<evidence type="ECO:0000256" key="4">
    <source>
        <dbReference type="ARBA" id="ARBA00022692"/>
    </source>
</evidence>
<comment type="similarity">
    <text evidence="11">Belongs to the insect chemoreceptor superfamily. Heteromeric odorant receptor channel (TC 1.A.69) family.</text>
</comment>
<evidence type="ECO:0000256" key="5">
    <source>
        <dbReference type="ARBA" id="ARBA00022725"/>
    </source>
</evidence>
<dbReference type="PANTHER" id="PTHR21137">
    <property type="entry name" value="ODORANT RECEPTOR"/>
    <property type="match status" value="1"/>
</dbReference>
<feature type="transmembrane region" description="Helical" evidence="11">
    <location>
        <begin position="279"/>
        <end position="298"/>
    </location>
</feature>
<evidence type="ECO:0000256" key="1">
    <source>
        <dbReference type="ARBA" id="ARBA00004651"/>
    </source>
</evidence>
<feature type="transmembrane region" description="Helical" evidence="11">
    <location>
        <begin position="81"/>
        <end position="101"/>
    </location>
</feature>
<evidence type="ECO:0000256" key="11">
    <source>
        <dbReference type="RuleBase" id="RU351113"/>
    </source>
</evidence>
<keyword evidence="4 11" id="KW-0812">Transmembrane</keyword>
<dbReference type="GO" id="GO:0005549">
    <property type="term" value="F:odorant binding"/>
    <property type="evidence" value="ECO:0007669"/>
    <property type="project" value="InterPro"/>
</dbReference>
<comment type="caution">
    <text evidence="11">Lacks conserved residue(s) required for the propagation of feature annotation.</text>
</comment>
<dbReference type="GO" id="GO:0004984">
    <property type="term" value="F:olfactory receptor activity"/>
    <property type="evidence" value="ECO:0007669"/>
    <property type="project" value="InterPro"/>
</dbReference>
<comment type="subcellular location">
    <subcellularLocation>
        <location evidence="1 11">Cell membrane</location>
        <topology evidence="1 11">Multi-pass membrane protein</topology>
    </subcellularLocation>
</comment>
<dbReference type="Pfam" id="PF02949">
    <property type="entry name" value="7tm_6"/>
    <property type="match status" value="1"/>
</dbReference>
<keyword evidence="9 11" id="KW-0807">Transducer</keyword>
<dbReference type="InterPro" id="IPR004117">
    <property type="entry name" value="7tm6_olfct_rcpt"/>
</dbReference>
<sequence>MLPPFKSREHAPTVQDFVYVPLFQIRFMGAKLFKWTPEERTSKLQITLMGTFCVFATFNFVSMMLFVIYDELPTSLDITEFILFWGFALNAMMKGGTMVFFRHEIESVLKGLIARHPKTEEERVAFQLVPYYKTINASNKYLSIWHLSITSIFALHPMVASILGYIWREDKNDAYVYTLPFMMGYYYDTNHPFPYAISYFIQCCGAFYMSLLFLSGDLLLISMVQLVNMHLEYLIYRIESFQPTGMDADMKVLGPLLEYHNEILDYAERIDGTFSLATLLNYGGSCLVLCLIGLQIVLGSEALSVIKFIGFLVSTIVQVFFVSYFGNNLKELSTGISDAFYNHPWYDGNYKYIRMLVLPIARAQRYAHLTAFKFFEISMDSFKSLCTTSYQFFTLLRTSIEEEGFQ</sequence>
<name>A0A6M9TYZ1_ZEUCU</name>
<keyword evidence="3 11" id="KW-0716">Sensory transduction</keyword>
<dbReference type="PANTHER" id="PTHR21137:SF44">
    <property type="entry name" value="ODORANT RECEPTOR 13A-RELATED"/>
    <property type="match status" value="1"/>
</dbReference>
<dbReference type="GO" id="GO:0005886">
    <property type="term" value="C:plasma membrane"/>
    <property type="evidence" value="ECO:0007669"/>
    <property type="project" value="UniProtKB-SubCell"/>
</dbReference>
<organism evidence="12">
    <name type="scientific">Zeugodacus cucurbitae</name>
    <name type="common">Melon fruit fly</name>
    <name type="synonym">Bactrocera cucurbitae</name>
    <dbReference type="NCBI Taxonomy" id="28588"/>
    <lineage>
        <taxon>Eukaryota</taxon>
        <taxon>Metazoa</taxon>
        <taxon>Ecdysozoa</taxon>
        <taxon>Arthropoda</taxon>
        <taxon>Hexapoda</taxon>
        <taxon>Insecta</taxon>
        <taxon>Pterygota</taxon>
        <taxon>Neoptera</taxon>
        <taxon>Endopterygota</taxon>
        <taxon>Diptera</taxon>
        <taxon>Brachycera</taxon>
        <taxon>Muscomorpha</taxon>
        <taxon>Tephritoidea</taxon>
        <taxon>Tephritidae</taxon>
        <taxon>Zeugodacus</taxon>
        <taxon>Zeugodacus</taxon>
    </lineage>
</organism>
<gene>
    <name evidence="12" type="primary">OR67c.1</name>
</gene>
<evidence type="ECO:0000256" key="8">
    <source>
        <dbReference type="ARBA" id="ARBA00023170"/>
    </source>
</evidence>
<dbReference type="EMBL" id="MT474437">
    <property type="protein sequence ID" value="QKN21149.1"/>
    <property type="molecule type" value="mRNA"/>
</dbReference>
<keyword evidence="7 11" id="KW-0472">Membrane</keyword>
<evidence type="ECO:0000256" key="7">
    <source>
        <dbReference type="ARBA" id="ARBA00023136"/>
    </source>
</evidence>
<accession>A0A6M9TYZ1</accession>
<keyword evidence="8 11" id="KW-0675">Receptor</keyword>
<evidence type="ECO:0000256" key="6">
    <source>
        <dbReference type="ARBA" id="ARBA00022989"/>
    </source>
</evidence>
<dbReference type="AlphaFoldDB" id="A0A6M9TYZ1"/>
<evidence type="ECO:0000256" key="9">
    <source>
        <dbReference type="ARBA" id="ARBA00023224"/>
    </source>
</evidence>
<feature type="transmembrane region" description="Helical" evidence="11">
    <location>
        <begin position="304"/>
        <end position="325"/>
    </location>
</feature>
<evidence type="ECO:0000256" key="3">
    <source>
        <dbReference type="ARBA" id="ARBA00022606"/>
    </source>
</evidence>